<dbReference type="Gene3D" id="1.25.40.990">
    <property type="match status" value="2"/>
</dbReference>
<name>A0A9J6DG53_RHIMP</name>
<dbReference type="GO" id="GO:0005737">
    <property type="term" value="C:cytoplasm"/>
    <property type="evidence" value="ECO:0007669"/>
    <property type="project" value="TreeGrafter"/>
</dbReference>
<evidence type="ECO:0000313" key="2">
    <source>
        <dbReference type="EMBL" id="KAH8020910.1"/>
    </source>
</evidence>
<dbReference type="GO" id="GO:0070390">
    <property type="term" value="C:transcription export complex 2"/>
    <property type="evidence" value="ECO:0007669"/>
    <property type="project" value="TreeGrafter"/>
</dbReference>
<feature type="domain" description="SAC3/GANP/THP3 conserved" evidence="1">
    <location>
        <begin position="95"/>
        <end position="183"/>
    </location>
</feature>
<organism evidence="2 3">
    <name type="scientific">Rhipicephalus microplus</name>
    <name type="common">Cattle tick</name>
    <name type="synonym">Boophilus microplus</name>
    <dbReference type="NCBI Taxonomy" id="6941"/>
    <lineage>
        <taxon>Eukaryota</taxon>
        <taxon>Metazoa</taxon>
        <taxon>Ecdysozoa</taxon>
        <taxon>Arthropoda</taxon>
        <taxon>Chelicerata</taxon>
        <taxon>Arachnida</taxon>
        <taxon>Acari</taxon>
        <taxon>Parasitiformes</taxon>
        <taxon>Ixodida</taxon>
        <taxon>Ixodoidea</taxon>
        <taxon>Ixodidae</taxon>
        <taxon>Rhipicephalinae</taxon>
        <taxon>Rhipicephalus</taxon>
        <taxon>Boophilus</taxon>
    </lineage>
</organism>
<dbReference type="InterPro" id="IPR045107">
    <property type="entry name" value="SAC3/GANP/THP3"/>
</dbReference>
<reference evidence="2" key="2">
    <citation type="submission" date="2021-09" db="EMBL/GenBank/DDBJ databases">
        <authorList>
            <person name="Jia N."/>
            <person name="Wang J."/>
            <person name="Shi W."/>
            <person name="Du L."/>
            <person name="Sun Y."/>
            <person name="Zhan W."/>
            <person name="Jiang J."/>
            <person name="Wang Q."/>
            <person name="Zhang B."/>
            <person name="Ji P."/>
            <person name="Sakyi L.B."/>
            <person name="Cui X."/>
            <person name="Yuan T."/>
            <person name="Jiang B."/>
            <person name="Yang W."/>
            <person name="Lam T.T.-Y."/>
            <person name="Chang Q."/>
            <person name="Ding S."/>
            <person name="Wang X."/>
            <person name="Zhu J."/>
            <person name="Ruan X."/>
            <person name="Zhao L."/>
            <person name="Wei J."/>
            <person name="Que T."/>
            <person name="Du C."/>
            <person name="Cheng J."/>
            <person name="Dai P."/>
            <person name="Han X."/>
            <person name="Huang E."/>
            <person name="Gao Y."/>
            <person name="Liu J."/>
            <person name="Shao H."/>
            <person name="Ye R."/>
            <person name="Li L."/>
            <person name="Wei W."/>
            <person name="Wang X."/>
            <person name="Wang C."/>
            <person name="Huo Q."/>
            <person name="Li W."/>
            <person name="Guo W."/>
            <person name="Chen H."/>
            <person name="Chen S."/>
            <person name="Zhou L."/>
            <person name="Zhou L."/>
            <person name="Ni X."/>
            <person name="Tian J."/>
            <person name="Zhou Y."/>
            <person name="Sheng Y."/>
            <person name="Liu T."/>
            <person name="Pan Y."/>
            <person name="Xia L."/>
            <person name="Li J."/>
            <person name="Zhao F."/>
            <person name="Cao W."/>
        </authorList>
    </citation>
    <scope>NUCLEOTIDE SEQUENCE</scope>
    <source>
        <strain evidence="2">Rmic-2018</strain>
        <tissue evidence="2">Larvae</tissue>
    </source>
</reference>
<feature type="domain" description="SAC3/GANP/THP3 conserved" evidence="1">
    <location>
        <begin position="8"/>
        <end position="76"/>
    </location>
</feature>
<keyword evidence="3" id="KW-1185">Reference proteome</keyword>
<protein>
    <recommendedName>
        <fullName evidence="1">SAC3/GANP/THP3 conserved domain-containing protein</fullName>
    </recommendedName>
</protein>
<dbReference type="PANTHER" id="PTHR12436">
    <property type="entry name" value="80 KDA MCM3-ASSOCIATED PROTEIN"/>
    <property type="match status" value="1"/>
</dbReference>
<sequence>MLVSQPGSDGVMDHTRMVKEYSRSSADQEEPLAHELRPPHVLRHTMDYLLVHLMDSPQPVGEWYDFIWNRTRAIRKVRDTLSLAASPLSWTPSVQDITQQHLCDQACVALVEQCARFHIHCAAALCEQDMSTFDPKINNENLVKCLQTLKHFYYDLSLRGSRCPNEPEFRAYDVLLHLNEGDTIR</sequence>
<dbReference type="Pfam" id="PF03399">
    <property type="entry name" value="SAC3_GANP"/>
    <property type="match status" value="2"/>
</dbReference>
<dbReference type="PANTHER" id="PTHR12436:SF3">
    <property type="entry name" value="GERMINAL-CENTER ASSOCIATED NUCLEAR PROTEIN"/>
    <property type="match status" value="1"/>
</dbReference>
<evidence type="ECO:0000313" key="3">
    <source>
        <dbReference type="Proteomes" id="UP000821866"/>
    </source>
</evidence>
<proteinExistence type="predicted"/>
<gene>
    <name evidence="2" type="ORF">HPB51_008742</name>
</gene>
<dbReference type="EMBL" id="JABSTU010000009">
    <property type="protein sequence ID" value="KAH8020910.1"/>
    <property type="molecule type" value="Genomic_DNA"/>
</dbReference>
<dbReference type="AlphaFoldDB" id="A0A9J6DG53"/>
<evidence type="ECO:0000259" key="1">
    <source>
        <dbReference type="Pfam" id="PF03399"/>
    </source>
</evidence>
<reference evidence="2" key="1">
    <citation type="journal article" date="2020" name="Cell">
        <title>Large-Scale Comparative Analyses of Tick Genomes Elucidate Their Genetic Diversity and Vector Capacities.</title>
        <authorList>
            <consortium name="Tick Genome and Microbiome Consortium (TIGMIC)"/>
            <person name="Jia N."/>
            <person name="Wang J."/>
            <person name="Shi W."/>
            <person name="Du L."/>
            <person name="Sun Y."/>
            <person name="Zhan W."/>
            <person name="Jiang J.F."/>
            <person name="Wang Q."/>
            <person name="Zhang B."/>
            <person name="Ji P."/>
            <person name="Bell-Sakyi L."/>
            <person name="Cui X.M."/>
            <person name="Yuan T.T."/>
            <person name="Jiang B.G."/>
            <person name="Yang W.F."/>
            <person name="Lam T.T."/>
            <person name="Chang Q.C."/>
            <person name="Ding S.J."/>
            <person name="Wang X.J."/>
            <person name="Zhu J.G."/>
            <person name="Ruan X.D."/>
            <person name="Zhao L."/>
            <person name="Wei J.T."/>
            <person name="Ye R.Z."/>
            <person name="Que T.C."/>
            <person name="Du C.H."/>
            <person name="Zhou Y.H."/>
            <person name="Cheng J.X."/>
            <person name="Dai P.F."/>
            <person name="Guo W.B."/>
            <person name="Han X.H."/>
            <person name="Huang E.J."/>
            <person name="Li L.F."/>
            <person name="Wei W."/>
            <person name="Gao Y.C."/>
            <person name="Liu J.Z."/>
            <person name="Shao H.Z."/>
            <person name="Wang X."/>
            <person name="Wang C.C."/>
            <person name="Yang T.C."/>
            <person name="Huo Q.B."/>
            <person name="Li W."/>
            <person name="Chen H.Y."/>
            <person name="Chen S.E."/>
            <person name="Zhou L.G."/>
            <person name="Ni X.B."/>
            <person name="Tian J.H."/>
            <person name="Sheng Y."/>
            <person name="Liu T."/>
            <person name="Pan Y.S."/>
            <person name="Xia L.Y."/>
            <person name="Li J."/>
            <person name="Zhao F."/>
            <person name="Cao W.C."/>
        </authorList>
    </citation>
    <scope>NUCLEOTIDE SEQUENCE</scope>
    <source>
        <strain evidence="2">Rmic-2018</strain>
    </source>
</reference>
<dbReference type="GO" id="GO:0006406">
    <property type="term" value="P:mRNA export from nucleus"/>
    <property type="evidence" value="ECO:0007669"/>
    <property type="project" value="TreeGrafter"/>
</dbReference>
<dbReference type="InterPro" id="IPR005062">
    <property type="entry name" value="SAC3/GANP/THP3_conserved"/>
</dbReference>
<accession>A0A9J6DG53</accession>
<comment type="caution">
    <text evidence="2">The sequence shown here is derived from an EMBL/GenBank/DDBJ whole genome shotgun (WGS) entry which is preliminary data.</text>
</comment>
<dbReference type="VEuPathDB" id="VectorBase:LOC119173606"/>
<dbReference type="Proteomes" id="UP000821866">
    <property type="component" value="Chromosome 7"/>
</dbReference>